<protein>
    <recommendedName>
        <fullName evidence="1">Bacterial transglutaminase-like N-terminal domain-containing protein</fullName>
    </recommendedName>
</protein>
<dbReference type="Gene3D" id="2.60.40.2250">
    <property type="match status" value="1"/>
</dbReference>
<dbReference type="AlphaFoldDB" id="D8P657"/>
<accession>D8P657</accession>
<reference evidence="2" key="1">
    <citation type="journal article" date="2010" name="BMC Genomics">
        <title>Genomes of three tomato pathogens within the Ralstonia solanacearum species complex reveal significant evolutionary divergence.</title>
        <authorList>
            <person name="Remenant B."/>
            <person name="Coupat-Goutaland B."/>
            <person name="Guidot A."/>
            <person name="Cellier G."/>
            <person name="Wicker E."/>
            <person name="Allen C."/>
            <person name="Fegan M."/>
            <person name="Pruvost O."/>
            <person name="Elbaz M."/>
            <person name="Calteau A."/>
            <person name="Salvignol G."/>
            <person name="Mornico D."/>
            <person name="Mangenot S."/>
            <person name="Barbe V."/>
            <person name="Medigue C."/>
            <person name="Prior P."/>
        </authorList>
    </citation>
    <scope>NUCLEOTIDE SEQUENCE [LARGE SCALE GENOMIC DNA]</scope>
    <source>
        <strain evidence="2">CFBP2957</strain>
        <plasmid evidence="2">RCFBPv3_mp</plasmid>
    </source>
</reference>
<evidence type="ECO:0000313" key="2">
    <source>
        <dbReference type="EMBL" id="CBJ54393.1"/>
    </source>
</evidence>
<keyword evidence="2" id="KW-0614">Plasmid</keyword>
<dbReference type="EMBL" id="FP885907">
    <property type="protein sequence ID" value="CBJ54393.1"/>
    <property type="molecule type" value="Genomic_DNA"/>
</dbReference>
<reference evidence="2" key="2">
    <citation type="submission" date="2010-02" db="EMBL/GenBank/DDBJ databases">
        <authorList>
            <person name="Genoscope - CEA"/>
        </authorList>
    </citation>
    <scope>NUCLEOTIDE SEQUENCE</scope>
    <source>
        <strain evidence="2">CFBP2957</strain>
        <plasmid evidence="2">RCFBPv3_mp</plasmid>
    </source>
</reference>
<proteinExistence type="predicted"/>
<feature type="domain" description="Bacterial transglutaminase-like N-terminal" evidence="1">
    <location>
        <begin position="8"/>
        <end position="50"/>
    </location>
</feature>
<evidence type="ECO:0000259" key="1">
    <source>
        <dbReference type="Pfam" id="PF21295"/>
    </source>
</evidence>
<geneLocation type="plasmid" evidence="2">
    <name>RCFBPv3_mp</name>
</geneLocation>
<name>D8P657_RALSL</name>
<gene>
    <name evidence="2" type="ORF">RCFBP_mp30310</name>
</gene>
<dbReference type="RefSeq" id="WP_013208859.1">
    <property type="nucleotide sequence ID" value="NC_014309.1"/>
</dbReference>
<dbReference type="Pfam" id="PF21295">
    <property type="entry name" value="Bact_transglu_N_2"/>
    <property type="match status" value="1"/>
</dbReference>
<organism evidence="2">
    <name type="scientific">Ralstonia solanacearum CFBP2957</name>
    <dbReference type="NCBI Taxonomy" id="859656"/>
    <lineage>
        <taxon>Bacteria</taxon>
        <taxon>Pseudomonadati</taxon>
        <taxon>Pseudomonadota</taxon>
        <taxon>Betaproteobacteria</taxon>
        <taxon>Burkholderiales</taxon>
        <taxon>Burkholderiaceae</taxon>
        <taxon>Ralstonia</taxon>
        <taxon>Ralstonia solanacearum species complex</taxon>
    </lineage>
</organism>
<sequence length="126" mass="14177">MVRMHYSVGLAYEVRDPTADFIFNFHAAQTARQTVVTESLQLTPELAVDPPAEPTLLNRRLRVRAPKGRLSGICAAGVRRHSTWVSARHHDIGGRRMAVKPREAMPTNTHYPARAAMCHAPDWRRA</sequence>
<dbReference type="InterPro" id="IPR048930">
    <property type="entry name" value="Bact_transglu_N_2"/>
</dbReference>